<dbReference type="PANTHER" id="PTHR31841">
    <property type="entry name" value="PROTEIN FAM72A-RELATED"/>
    <property type="match status" value="1"/>
</dbReference>
<evidence type="ECO:0008006" key="5">
    <source>
        <dbReference type="Google" id="ProtNLM"/>
    </source>
</evidence>
<sequence length="229" mass="26523">MDTARIRLPRPRNSTSSNTQHNEMDNNGRRSSASSQRYTFPNVIPPSVIQSQRRYAQNYQRQQQQQHQQQQQQFMRASQFVGDHPSLVTPVKPVYKLMCRHCTTPVCARGMKAILLADTTIELYSTDTPSQCIHVLEKDYLTRSCHCRIRDVACLECGNVIGYHVVSPCSQCLDACNNGHFWMFHSSACKPAERHDRNKQIMLWNNLPRAEMDLEFMMGTRIPYDQLCR</sequence>
<name>A0A8H7VER7_9FUNG</name>
<organism evidence="3 4">
    <name type="scientific">Mucor plumbeus</name>
    <dbReference type="NCBI Taxonomy" id="97098"/>
    <lineage>
        <taxon>Eukaryota</taxon>
        <taxon>Fungi</taxon>
        <taxon>Fungi incertae sedis</taxon>
        <taxon>Mucoromycota</taxon>
        <taxon>Mucoromycotina</taxon>
        <taxon>Mucoromycetes</taxon>
        <taxon>Mucorales</taxon>
        <taxon>Mucorineae</taxon>
        <taxon>Mucoraceae</taxon>
        <taxon>Mucor</taxon>
    </lineage>
</organism>
<reference evidence="3" key="1">
    <citation type="submission" date="2020-12" db="EMBL/GenBank/DDBJ databases">
        <title>Metabolic potential, ecology and presence of endohyphal bacteria is reflected in genomic diversity of Mucoromycotina.</title>
        <authorList>
            <person name="Muszewska A."/>
            <person name="Okrasinska A."/>
            <person name="Steczkiewicz K."/>
            <person name="Drgas O."/>
            <person name="Orlowska M."/>
            <person name="Perlinska-Lenart U."/>
            <person name="Aleksandrzak-Piekarczyk T."/>
            <person name="Szatraj K."/>
            <person name="Zielenkiewicz U."/>
            <person name="Pilsyk S."/>
            <person name="Malc E."/>
            <person name="Mieczkowski P."/>
            <person name="Kruszewska J.S."/>
            <person name="Biernat P."/>
            <person name="Pawlowska J."/>
        </authorList>
    </citation>
    <scope>NUCLEOTIDE SEQUENCE</scope>
    <source>
        <strain evidence="3">CBS 226.32</strain>
    </source>
</reference>
<protein>
    <recommendedName>
        <fullName evidence="5">Protein fam72a</fullName>
    </recommendedName>
</protein>
<dbReference type="InterPro" id="IPR026768">
    <property type="entry name" value="YPEH2ZP"/>
</dbReference>
<evidence type="ECO:0000313" key="3">
    <source>
        <dbReference type="EMBL" id="KAG2213788.1"/>
    </source>
</evidence>
<dbReference type="EMBL" id="JAEPRC010000031">
    <property type="protein sequence ID" value="KAG2213788.1"/>
    <property type="molecule type" value="Genomic_DNA"/>
</dbReference>
<comment type="caution">
    <text evidence="3">The sequence shown here is derived from an EMBL/GenBank/DDBJ whole genome shotgun (WGS) entry which is preliminary data.</text>
</comment>
<gene>
    <name evidence="3" type="ORF">INT46_005243</name>
</gene>
<comment type="similarity">
    <text evidence="1">Belongs to the FAM72 family.</text>
</comment>
<feature type="compositionally biased region" description="Polar residues" evidence="2">
    <location>
        <begin position="12"/>
        <end position="21"/>
    </location>
</feature>
<evidence type="ECO:0000256" key="2">
    <source>
        <dbReference type="SAM" id="MobiDB-lite"/>
    </source>
</evidence>
<proteinExistence type="inferred from homology"/>
<evidence type="ECO:0000313" key="4">
    <source>
        <dbReference type="Proteomes" id="UP000650833"/>
    </source>
</evidence>
<dbReference type="SUPFAM" id="SSF81995">
    <property type="entry name" value="beta-sandwich domain of Sec23/24"/>
    <property type="match status" value="1"/>
</dbReference>
<accession>A0A8H7VER7</accession>
<evidence type="ECO:0000256" key="1">
    <source>
        <dbReference type="ARBA" id="ARBA00006888"/>
    </source>
</evidence>
<dbReference type="Proteomes" id="UP000650833">
    <property type="component" value="Unassembled WGS sequence"/>
</dbReference>
<keyword evidence="4" id="KW-1185">Reference proteome</keyword>
<feature type="compositionally biased region" description="Polar residues" evidence="2">
    <location>
        <begin position="29"/>
        <end position="39"/>
    </location>
</feature>
<dbReference type="Pfam" id="PF14976">
    <property type="entry name" value="YPEH2ZP"/>
    <property type="match status" value="1"/>
</dbReference>
<dbReference type="GO" id="GO:0005829">
    <property type="term" value="C:cytosol"/>
    <property type="evidence" value="ECO:0007669"/>
    <property type="project" value="TreeGrafter"/>
</dbReference>
<dbReference type="AlphaFoldDB" id="A0A8H7VER7"/>
<dbReference type="OrthoDB" id="2526683at2759"/>
<dbReference type="PANTHER" id="PTHR31841:SF1">
    <property type="entry name" value="PROTEIN FAM72A-RELATED"/>
    <property type="match status" value="1"/>
</dbReference>
<feature type="region of interest" description="Disordered" evidence="2">
    <location>
        <begin position="1"/>
        <end position="41"/>
    </location>
</feature>